<proteinExistence type="predicted"/>
<accession>A0A8K1T0V3</accession>
<dbReference type="EMBL" id="MH046811">
    <property type="protein sequence ID" value="UFX99766.1"/>
    <property type="molecule type" value="Genomic_DNA"/>
</dbReference>
<reference evidence="1" key="1">
    <citation type="submission" date="2018-03" db="EMBL/GenBank/DDBJ databases">
        <title>Draft genome sequences of Megaviruse, new member of the family Mimiviridae isolated from water in Shanghai, China.</title>
        <authorList>
            <person name="Xia Y."/>
        </authorList>
    </citation>
    <scope>NUCLEOTIDE SEQUENCE</scope>
    <source>
        <strain evidence="1">SH</strain>
    </source>
</reference>
<organism evidence="1">
    <name type="scientific">Megavirus baoshan</name>
    <dbReference type="NCBI Taxonomy" id="2496520"/>
    <lineage>
        <taxon>Viruses</taxon>
        <taxon>Varidnaviria</taxon>
        <taxon>Bamfordvirae</taxon>
        <taxon>Nucleocytoviricota</taxon>
        <taxon>Megaviricetes</taxon>
        <taxon>Imitervirales</taxon>
        <taxon>Mimiviridae</taxon>
        <taxon>Megamimivirinae</taxon>
        <taxon>Megavirus</taxon>
        <taxon>Megavirus baoshanense</taxon>
    </lineage>
</organism>
<sequence>MVDNNYKLFTMHDYKPIFSKLTPKQQEKVRQHVILINLRLESRRIDRQLNELLNEIDRDLEDDFDKLLT</sequence>
<protein>
    <submittedName>
        <fullName evidence="1">Uncharacterized protein</fullName>
    </submittedName>
</protein>
<name>A0A8K1T0V3_9VIRU</name>
<gene>
    <name evidence="1" type="ORF">Mb0207</name>
</gene>
<evidence type="ECO:0000313" key="1">
    <source>
        <dbReference type="EMBL" id="UFX99766.1"/>
    </source>
</evidence>